<evidence type="ECO:0008006" key="4">
    <source>
        <dbReference type="Google" id="ProtNLM"/>
    </source>
</evidence>
<name>A0ABV6R9I3_9MICO</name>
<evidence type="ECO:0000256" key="1">
    <source>
        <dbReference type="SAM" id="SignalP"/>
    </source>
</evidence>
<keyword evidence="1" id="KW-0732">Signal</keyword>
<dbReference type="Proteomes" id="UP001589793">
    <property type="component" value="Unassembled WGS sequence"/>
</dbReference>
<dbReference type="RefSeq" id="WP_376979390.1">
    <property type="nucleotide sequence ID" value="NZ_JBHLSV010000006.1"/>
</dbReference>
<evidence type="ECO:0000313" key="3">
    <source>
        <dbReference type="Proteomes" id="UP001589793"/>
    </source>
</evidence>
<protein>
    <recommendedName>
        <fullName evidence="4">Tat pathway signal sequence domain protein</fullName>
    </recommendedName>
</protein>
<reference evidence="2 3" key="1">
    <citation type="submission" date="2024-09" db="EMBL/GenBank/DDBJ databases">
        <authorList>
            <person name="Sun Q."/>
            <person name="Mori K."/>
        </authorList>
    </citation>
    <scope>NUCLEOTIDE SEQUENCE [LARGE SCALE GENOMIC DNA]</scope>
    <source>
        <strain evidence="2 3">CICC 10874</strain>
    </source>
</reference>
<dbReference type="EMBL" id="JBHLSV010000006">
    <property type="protein sequence ID" value="MFC0673649.1"/>
    <property type="molecule type" value="Genomic_DNA"/>
</dbReference>
<evidence type="ECO:0000313" key="2">
    <source>
        <dbReference type="EMBL" id="MFC0673649.1"/>
    </source>
</evidence>
<proteinExistence type="predicted"/>
<organism evidence="2 3">
    <name type="scientific">Brachybacterium hainanense</name>
    <dbReference type="NCBI Taxonomy" id="1541174"/>
    <lineage>
        <taxon>Bacteria</taxon>
        <taxon>Bacillati</taxon>
        <taxon>Actinomycetota</taxon>
        <taxon>Actinomycetes</taxon>
        <taxon>Micrococcales</taxon>
        <taxon>Dermabacteraceae</taxon>
        <taxon>Brachybacterium</taxon>
    </lineage>
</organism>
<sequence>MLKNSMLGRRALIAACVAVPAVVAGGGAALAEQPKTALPVGMKRGSVAETDEDGTKIYEVLDGEGNVVGYTFDEEKLRELSTAGAALDKEMSSGGDGAPQVQAASVSEVALCAAAIAGFVAMTVFPAARVARLAWRLGKLTAKYGPKLVARIFMGARGIAGRTVEKELIDLAKELTGVAALQACGL</sequence>
<feature type="chain" id="PRO_5046279574" description="Tat pathway signal sequence domain protein" evidence="1">
    <location>
        <begin position="32"/>
        <end position="186"/>
    </location>
</feature>
<keyword evidence="3" id="KW-1185">Reference proteome</keyword>
<feature type="signal peptide" evidence="1">
    <location>
        <begin position="1"/>
        <end position="31"/>
    </location>
</feature>
<accession>A0ABV6R9I3</accession>
<comment type="caution">
    <text evidence="2">The sequence shown here is derived from an EMBL/GenBank/DDBJ whole genome shotgun (WGS) entry which is preliminary data.</text>
</comment>
<gene>
    <name evidence="2" type="ORF">ACFFF6_06755</name>
</gene>